<comment type="cofactor">
    <cofactor evidence="6">
        <name>Zn(2+)</name>
        <dbReference type="ChEBI" id="CHEBI:29105"/>
    </cofactor>
    <text evidence="6">Binds 1 zinc ion per subunit.</text>
</comment>
<accession>A0ABW2LFV7</accession>
<keyword evidence="5 6" id="KW-0482">Metalloprotease</keyword>
<keyword evidence="7" id="KW-0812">Transmembrane</keyword>
<feature type="domain" description="Peptidase M48" evidence="8">
    <location>
        <begin position="128"/>
        <end position="200"/>
    </location>
</feature>
<evidence type="ECO:0000256" key="5">
    <source>
        <dbReference type="ARBA" id="ARBA00023049"/>
    </source>
</evidence>
<gene>
    <name evidence="9" type="ORF">ACFQRI_00650</name>
</gene>
<evidence type="ECO:0000256" key="6">
    <source>
        <dbReference type="RuleBase" id="RU003983"/>
    </source>
</evidence>
<keyword evidence="1 6" id="KW-0645">Protease</keyword>
<evidence type="ECO:0000256" key="7">
    <source>
        <dbReference type="SAM" id="Phobius"/>
    </source>
</evidence>
<organism evidence="9 10">
    <name type="scientific">Saccharopolyspora griseoalba</name>
    <dbReference type="NCBI Taxonomy" id="1431848"/>
    <lineage>
        <taxon>Bacteria</taxon>
        <taxon>Bacillati</taxon>
        <taxon>Actinomycetota</taxon>
        <taxon>Actinomycetes</taxon>
        <taxon>Pseudonocardiales</taxon>
        <taxon>Pseudonocardiaceae</taxon>
        <taxon>Saccharopolyspora</taxon>
    </lineage>
</organism>
<dbReference type="PANTHER" id="PTHR34978:SF3">
    <property type="entry name" value="SLR0241 PROTEIN"/>
    <property type="match status" value="1"/>
</dbReference>
<keyword evidence="4 6" id="KW-0862">Zinc</keyword>
<feature type="transmembrane region" description="Helical" evidence="7">
    <location>
        <begin position="88"/>
        <end position="109"/>
    </location>
</feature>
<comment type="caution">
    <text evidence="9">The sequence shown here is derived from an EMBL/GenBank/DDBJ whole genome shotgun (WGS) entry which is preliminary data.</text>
</comment>
<dbReference type="Pfam" id="PF01435">
    <property type="entry name" value="Peptidase_M48"/>
    <property type="match status" value="1"/>
</dbReference>
<comment type="similarity">
    <text evidence="6">Belongs to the peptidase M48 family.</text>
</comment>
<dbReference type="PANTHER" id="PTHR34978">
    <property type="entry name" value="POSSIBLE SENSOR-TRANSDUCER PROTEIN BLAR"/>
    <property type="match status" value="1"/>
</dbReference>
<evidence type="ECO:0000313" key="10">
    <source>
        <dbReference type="Proteomes" id="UP001596504"/>
    </source>
</evidence>
<feature type="transmembrane region" description="Helical" evidence="7">
    <location>
        <begin position="291"/>
        <end position="315"/>
    </location>
</feature>
<name>A0ABW2LFV7_9PSEU</name>
<dbReference type="Gene3D" id="3.30.2010.10">
    <property type="entry name" value="Metalloproteases ('zincins'), catalytic domain"/>
    <property type="match status" value="1"/>
</dbReference>
<keyword evidence="7" id="KW-0472">Membrane</keyword>
<feature type="transmembrane region" description="Helical" evidence="7">
    <location>
        <begin position="38"/>
        <end position="57"/>
    </location>
</feature>
<evidence type="ECO:0000259" key="8">
    <source>
        <dbReference type="Pfam" id="PF01435"/>
    </source>
</evidence>
<dbReference type="RefSeq" id="WP_380662860.1">
    <property type="nucleotide sequence ID" value="NZ_JBHTCJ010000001.1"/>
</dbReference>
<dbReference type="CDD" id="cd07326">
    <property type="entry name" value="M56_BlaR1_MecR1_like"/>
    <property type="match status" value="1"/>
</dbReference>
<proteinExistence type="inferred from homology"/>
<keyword evidence="2" id="KW-0479">Metal-binding</keyword>
<dbReference type="InterPro" id="IPR001915">
    <property type="entry name" value="Peptidase_M48"/>
</dbReference>
<sequence length="316" mass="32810">MTLAACLAFYGFVVAIVAPRLLPQLTAAGANPRLGVAVWTSAVGSVLASWVGAAAVASLSVVEWSGSAAALLHSCLAALRPLGMFQPWVAAAFLALAAVSLAWLMWLGWRIGSHWYRAHRRGLLHARAVRLAGRAAPQLGAGTVVVESEQVTAYCVASRSRTVVVTRGALDRLDPAELEAVLAHEHAHLVGRHHLLLTLLGAVRRAFPGVTLFRTAEEESGRLLEMRADDIAVERHGPVPLVGALATMTEGATPSGALAATGHSVLARALRLAEPPSQAHRATSRAALSGTAAGLLFGPGAALVAMALSVCPVAFQ</sequence>
<dbReference type="EMBL" id="JBHTCJ010000001">
    <property type="protein sequence ID" value="MFC7339902.1"/>
    <property type="molecule type" value="Genomic_DNA"/>
</dbReference>
<evidence type="ECO:0000313" key="9">
    <source>
        <dbReference type="EMBL" id="MFC7339902.1"/>
    </source>
</evidence>
<dbReference type="Proteomes" id="UP001596504">
    <property type="component" value="Unassembled WGS sequence"/>
</dbReference>
<reference evidence="10" key="1">
    <citation type="journal article" date="2019" name="Int. J. Syst. Evol. Microbiol.">
        <title>The Global Catalogue of Microorganisms (GCM) 10K type strain sequencing project: providing services to taxonomists for standard genome sequencing and annotation.</title>
        <authorList>
            <consortium name="The Broad Institute Genomics Platform"/>
            <consortium name="The Broad Institute Genome Sequencing Center for Infectious Disease"/>
            <person name="Wu L."/>
            <person name="Ma J."/>
        </authorList>
    </citation>
    <scope>NUCLEOTIDE SEQUENCE [LARGE SCALE GENOMIC DNA]</scope>
    <source>
        <strain evidence="10">WLHS5</strain>
    </source>
</reference>
<evidence type="ECO:0000256" key="3">
    <source>
        <dbReference type="ARBA" id="ARBA00022801"/>
    </source>
</evidence>
<keyword evidence="3 6" id="KW-0378">Hydrolase</keyword>
<evidence type="ECO:0000256" key="1">
    <source>
        <dbReference type="ARBA" id="ARBA00022670"/>
    </source>
</evidence>
<keyword evidence="10" id="KW-1185">Reference proteome</keyword>
<evidence type="ECO:0000256" key="4">
    <source>
        <dbReference type="ARBA" id="ARBA00022833"/>
    </source>
</evidence>
<keyword evidence="7" id="KW-1133">Transmembrane helix</keyword>
<evidence type="ECO:0000256" key="2">
    <source>
        <dbReference type="ARBA" id="ARBA00022723"/>
    </source>
</evidence>
<dbReference type="InterPro" id="IPR052173">
    <property type="entry name" value="Beta-lactam_resp_regulator"/>
</dbReference>
<protein>
    <submittedName>
        <fullName evidence="9">M56 family metallopeptidase</fullName>
    </submittedName>
</protein>